<comment type="caution">
    <text evidence="2">The sequence shown here is derived from an EMBL/GenBank/DDBJ whole genome shotgun (WGS) entry which is preliminary data.</text>
</comment>
<gene>
    <name evidence="2" type="ORF">M8A51_22575</name>
</gene>
<evidence type="ECO:0000313" key="3">
    <source>
        <dbReference type="Proteomes" id="UP001165541"/>
    </source>
</evidence>
<dbReference type="EMBL" id="JAMKFE010000018">
    <property type="protein sequence ID" value="MCM5682323.1"/>
    <property type="molecule type" value="Genomic_DNA"/>
</dbReference>
<evidence type="ECO:0000313" key="2">
    <source>
        <dbReference type="EMBL" id="MCM5682323.1"/>
    </source>
</evidence>
<keyword evidence="1" id="KW-0472">Membrane</keyword>
<name>A0ABT0YWU6_9BURK</name>
<keyword evidence="3" id="KW-1185">Reference proteome</keyword>
<protein>
    <submittedName>
        <fullName evidence="2">Uncharacterized protein</fullName>
    </submittedName>
</protein>
<dbReference type="Proteomes" id="UP001165541">
    <property type="component" value="Unassembled WGS sequence"/>
</dbReference>
<keyword evidence="1" id="KW-0812">Transmembrane</keyword>
<proteinExistence type="predicted"/>
<sequence>MPISWITAFKVIPWADVIEATPAIVRGAKQLWGKVQRNEPPPASGGAIDSASTPEQRLAALEARVQQLGDEARASSELIDQLAQHNARLVEAVQTLRVRTRVLMVVVVVLGGVLATALLGPGLR</sequence>
<evidence type="ECO:0000256" key="1">
    <source>
        <dbReference type="SAM" id="Phobius"/>
    </source>
</evidence>
<reference evidence="2" key="1">
    <citation type="submission" date="2022-05" db="EMBL/GenBank/DDBJ databases">
        <title>Schlegelella sp. nov., isolated from mangrove soil.</title>
        <authorList>
            <person name="Liu Y."/>
            <person name="Ge X."/>
            <person name="Liu W."/>
        </authorList>
    </citation>
    <scope>NUCLEOTIDE SEQUENCE</scope>
    <source>
        <strain evidence="2">S2-27</strain>
    </source>
</reference>
<dbReference type="RefSeq" id="WP_251780800.1">
    <property type="nucleotide sequence ID" value="NZ_JAMKFE010000018.1"/>
</dbReference>
<organism evidence="2 3">
    <name type="scientific">Caldimonas mangrovi</name>
    <dbReference type="NCBI Taxonomy" id="2944811"/>
    <lineage>
        <taxon>Bacteria</taxon>
        <taxon>Pseudomonadati</taxon>
        <taxon>Pseudomonadota</taxon>
        <taxon>Betaproteobacteria</taxon>
        <taxon>Burkholderiales</taxon>
        <taxon>Sphaerotilaceae</taxon>
        <taxon>Caldimonas</taxon>
    </lineage>
</organism>
<keyword evidence="1" id="KW-1133">Transmembrane helix</keyword>
<accession>A0ABT0YWU6</accession>
<feature type="transmembrane region" description="Helical" evidence="1">
    <location>
        <begin position="102"/>
        <end position="123"/>
    </location>
</feature>